<evidence type="ECO:0000256" key="17">
    <source>
        <dbReference type="PIRSR" id="PIRSR000894-2"/>
    </source>
</evidence>
<dbReference type="RefSeq" id="XP_060452772.1">
    <property type="nucleotide sequence ID" value="XM_060597945.1"/>
</dbReference>
<evidence type="ECO:0000313" key="20">
    <source>
        <dbReference type="Proteomes" id="UP001233271"/>
    </source>
</evidence>
<comment type="catalytic activity">
    <reaction evidence="11">
        <text>1D-myo-inositol 1,2,6-trisphosphate + H2O = 1D-myo-inositol 1,2-bisphosphate + phosphate</text>
        <dbReference type="Rhea" id="RHEA:77131"/>
        <dbReference type="ChEBI" id="CHEBI:15377"/>
        <dbReference type="ChEBI" id="CHEBI:43474"/>
        <dbReference type="ChEBI" id="CHEBI:195537"/>
        <dbReference type="ChEBI" id="CHEBI:195539"/>
    </reaction>
    <physiologicalReaction direction="left-to-right" evidence="11">
        <dbReference type="Rhea" id="RHEA:77132"/>
    </physiologicalReaction>
</comment>
<evidence type="ECO:0000256" key="9">
    <source>
        <dbReference type="ARBA" id="ARBA00043670"/>
    </source>
</evidence>
<dbReference type="GO" id="GO:0016158">
    <property type="term" value="F:inositol hexakisphosphate 3-phosphatase activity"/>
    <property type="evidence" value="ECO:0007669"/>
    <property type="project" value="UniProtKB-EC"/>
</dbReference>
<evidence type="ECO:0000256" key="13">
    <source>
        <dbReference type="ARBA" id="ARBA00043788"/>
    </source>
</evidence>
<gene>
    <name evidence="19" type="ORF">CcaverHIS019_0102240</name>
</gene>
<organism evidence="19 20">
    <name type="scientific">Cutaneotrichosporon cavernicola</name>
    <dbReference type="NCBI Taxonomy" id="279322"/>
    <lineage>
        <taxon>Eukaryota</taxon>
        <taxon>Fungi</taxon>
        <taxon>Dikarya</taxon>
        <taxon>Basidiomycota</taxon>
        <taxon>Agaricomycotina</taxon>
        <taxon>Tremellomycetes</taxon>
        <taxon>Trichosporonales</taxon>
        <taxon>Trichosporonaceae</taxon>
        <taxon>Cutaneotrichosporon</taxon>
    </lineage>
</organism>
<comment type="catalytic activity">
    <reaction evidence="13">
        <text>1D-myo-inositol hexakisphosphate + H2O = 1D-myo-inositol 1,2,4,5,6-pentakisphosphate + phosphate</text>
        <dbReference type="Rhea" id="RHEA:16989"/>
        <dbReference type="ChEBI" id="CHEBI:15377"/>
        <dbReference type="ChEBI" id="CHEBI:43474"/>
        <dbReference type="ChEBI" id="CHEBI:57798"/>
        <dbReference type="ChEBI" id="CHEBI:58130"/>
        <dbReference type="EC" id="3.1.3.8"/>
    </reaction>
    <physiologicalReaction direction="left-to-right" evidence="13">
        <dbReference type="Rhea" id="RHEA:16990"/>
    </physiologicalReaction>
</comment>
<evidence type="ECO:0000256" key="18">
    <source>
        <dbReference type="SAM" id="Phobius"/>
    </source>
</evidence>
<dbReference type="GeneID" id="85491377"/>
<evidence type="ECO:0000256" key="16">
    <source>
        <dbReference type="PIRSR" id="PIRSR000894-1"/>
    </source>
</evidence>
<dbReference type="GO" id="GO:0003993">
    <property type="term" value="F:acid phosphatase activity"/>
    <property type="evidence" value="ECO:0007669"/>
    <property type="project" value="TreeGrafter"/>
</dbReference>
<evidence type="ECO:0000256" key="15">
    <source>
        <dbReference type="ARBA" id="ARBA00044262"/>
    </source>
</evidence>
<evidence type="ECO:0000256" key="10">
    <source>
        <dbReference type="ARBA" id="ARBA00043675"/>
    </source>
</evidence>
<dbReference type="InterPro" id="IPR029033">
    <property type="entry name" value="His_PPase_superfam"/>
</dbReference>
<keyword evidence="4" id="KW-0378">Hydrolase</keyword>
<name>A0AA48HXW1_9TREE</name>
<evidence type="ECO:0000256" key="1">
    <source>
        <dbReference type="ARBA" id="ARBA00004613"/>
    </source>
</evidence>
<keyword evidence="18" id="KW-0812">Transmembrane</keyword>
<comment type="subunit">
    <text evidence="2">Monomer.</text>
</comment>
<dbReference type="SUPFAM" id="SSF53254">
    <property type="entry name" value="Phosphoglycerate mutase-like"/>
    <property type="match status" value="1"/>
</dbReference>
<keyword evidence="18" id="KW-1133">Transmembrane helix</keyword>
<dbReference type="Gene3D" id="3.40.50.1240">
    <property type="entry name" value="Phosphoglycerate mutase-like"/>
    <property type="match status" value="1"/>
</dbReference>
<feature type="transmembrane region" description="Helical" evidence="18">
    <location>
        <begin position="20"/>
        <end position="41"/>
    </location>
</feature>
<dbReference type="EMBL" id="AP028212">
    <property type="protein sequence ID" value="BEI87506.1"/>
    <property type="molecule type" value="Genomic_DNA"/>
</dbReference>
<dbReference type="KEGG" id="ccac:CcaHIS019_0102240"/>
<proteinExistence type="predicted"/>
<sequence>MSERTPLLGHHRRAPPVYAYPAVIAVLLLLLFPILLIAHNLPNKNEAIWIRNLGAYAPLIPHRIPPLPGGCSVDQVSVLHRHTARYPTSGAAVRLRKTLAKLVNATDPFLRTADLTMKGWEFGELTQPGREAARASGLDFRHYALPPFIRSSGARRVLDSAHLFLSSLGRGIVDVIIPEGESVNNTLCVHSCPAQRSSHSGETQVSEVIHLLGPAAARLSSLWNVQLEPEDIPNIAGMCGFDSARTGRWSSWCSLLTTDEWEAVGYVGEVGRWYAFGGGSAGWVNELVARLTDSAVVDGTCTNRTLDANPATFPLGQRLFIDFTHDNEMVAIQAALGINRRVLVQGSVPPREWVLSEIVPFGARWRFERVVCGPKRERFIRMLINDRVMPVERPECGGTLCPLDAFVASQKESRERDWAICAPDGMEISNQDAYIWML</sequence>
<protein>
    <recommendedName>
        <fullName evidence="14">Phytase A</fullName>
    </recommendedName>
    <alternativeName>
        <fullName evidence="15">Histidine acid phosphatase phyA</fullName>
    </alternativeName>
    <alternativeName>
        <fullName evidence="8">Myo-inositol hexakisphosphate phosphohydrolase A</fullName>
    </alternativeName>
    <alternativeName>
        <fullName evidence="7">Myo-inositol-hexaphosphate 3-phosphohydrolase A</fullName>
    </alternativeName>
</protein>
<feature type="disulfide bond" evidence="17">
    <location>
        <begin position="239"/>
        <end position="253"/>
    </location>
</feature>
<keyword evidence="6" id="KW-0325">Glycoprotein</keyword>
<dbReference type="GO" id="GO:0005576">
    <property type="term" value="C:extracellular region"/>
    <property type="evidence" value="ECO:0007669"/>
    <property type="project" value="UniProtKB-SubCell"/>
</dbReference>
<evidence type="ECO:0000256" key="12">
    <source>
        <dbReference type="ARBA" id="ARBA00043748"/>
    </source>
</evidence>
<evidence type="ECO:0000256" key="11">
    <source>
        <dbReference type="ARBA" id="ARBA00043721"/>
    </source>
</evidence>
<dbReference type="CDD" id="cd07061">
    <property type="entry name" value="HP_HAP_like"/>
    <property type="match status" value="1"/>
</dbReference>
<evidence type="ECO:0000256" key="14">
    <source>
        <dbReference type="ARBA" id="ARBA00044106"/>
    </source>
</evidence>
<dbReference type="InterPro" id="IPR000560">
    <property type="entry name" value="His_Pase_clade-2"/>
</dbReference>
<dbReference type="PROSITE" id="PS00778">
    <property type="entry name" value="HIS_ACID_PHOSPHAT_2"/>
    <property type="match status" value="1"/>
</dbReference>
<dbReference type="PANTHER" id="PTHR20963:SF24">
    <property type="entry name" value="3-PHYTASE B"/>
    <property type="match status" value="1"/>
</dbReference>
<keyword evidence="18" id="KW-0472">Membrane</keyword>
<keyword evidence="3" id="KW-0964">Secreted</keyword>
<evidence type="ECO:0000256" key="5">
    <source>
        <dbReference type="ARBA" id="ARBA00023157"/>
    </source>
</evidence>
<comment type="catalytic activity">
    <reaction evidence="10">
        <text>1D-myo-inositol 1,2-bisphosphate + H2O = 1D-myo-inositol 2-phosphate + phosphate</text>
        <dbReference type="Rhea" id="RHEA:77135"/>
        <dbReference type="ChEBI" id="CHEBI:15377"/>
        <dbReference type="ChEBI" id="CHEBI:43474"/>
        <dbReference type="ChEBI" id="CHEBI:84142"/>
        <dbReference type="ChEBI" id="CHEBI:195539"/>
    </reaction>
    <physiologicalReaction direction="left-to-right" evidence="10">
        <dbReference type="Rhea" id="RHEA:77136"/>
    </physiologicalReaction>
</comment>
<feature type="disulfide bond" evidence="17">
    <location>
        <begin position="192"/>
        <end position="421"/>
    </location>
</feature>
<comment type="catalytic activity">
    <reaction evidence="12">
        <text>1D-myo-inositol 1,2,4,5,6-pentakisphosphate + H2O = 1D-myo-inositol 1,2,5,6-tetrakisphosphate + phosphate</text>
        <dbReference type="Rhea" id="RHEA:77115"/>
        <dbReference type="ChEBI" id="CHEBI:15377"/>
        <dbReference type="ChEBI" id="CHEBI:43474"/>
        <dbReference type="ChEBI" id="CHEBI:57798"/>
        <dbReference type="ChEBI" id="CHEBI:195535"/>
    </reaction>
    <physiologicalReaction direction="left-to-right" evidence="12">
        <dbReference type="Rhea" id="RHEA:77116"/>
    </physiologicalReaction>
</comment>
<evidence type="ECO:0000256" key="6">
    <source>
        <dbReference type="ARBA" id="ARBA00023180"/>
    </source>
</evidence>
<dbReference type="Proteomes" id="UP001233271">
    <property type="component" value="Chromosome 1"/>
</dbReference>
<dbReference type="InterPro" id="IPR033379">
    <property type="entry name" value="Acid_Pase_AS"/>
</dbReference>
<accession>A0AA48HXW1</accession>
<keyword evidence="20" id="KW-1185">Reference proteome</keyword>
<evidence type="ECO:0000256" key="2">
    <source>
        <dbReference type="ARBA" id="ARBA00011245"/>
    </source>
</evidence>
<dbReference type="AlphaFoldDB" id="A0AA48HXW1"/>
<feature type="disulfide bond" evidence="17">
    <location>
        <begin position="71"/>
        <end position="372"/>
    </location>
</feature>
<keyword evidence="5 17" id="KW-1015">Disulfide bond</keyword>
<feature type="active site" description="Nucleophile" evidence="16">
    <location>
        <position position="82"/>
    </location>
</feature>
<evidence type="ECO:0000256" key="4">
    <source>
        <dbReference type="ARBA" id="ARBA00022801"/>
    </source>
</evidence>
<evidence type="ECO:0000313" key="19">
    <source>
        <dbReference type="EMBL" id="BEI87506.1"/>
    </source>
</evidence>
<evidence type="ECO:0000256" key="3">
    <source>
        <dbReference type="ARBA" id="ARBA00022525"/>
    </source>
</evidence>
<dbReference type="PANTHER" id="PTHR20963">
    <property type="entry name" value="MULTIPLE INOSITOL POLYPHOSPHATE PHOSPHATASE-RELATED"/>
    <property type="match status" value="1"/>
</dbReference>
<comment type="subcellular location">
    <subcellularLocation>
        <location evidence="1">Secreted</location>
    </subcellularLocation>
</comment>
<evidence type="ECO:0000256" key="7">
    <source>
        <dbReference type="ARBA" id="ARBA00041857"/>
    </source>
</evidence>
<dbReference type="InterPro" id="IPR016274">
    <property type="entry name" value="Histidine_acid_Pase_euk"/>
</dbReference>
<evidence type="ECO:0000256" key="8">
    <source>
        <dbReference type="ARBA" id="ARBA00042300"/>
    </source>
</evidence>
<comment type="catalytic activity">
    <reaction evidence="9">
        <text>1D-myo-inositol 1,2,5,6-tetrakisphosphate + H2O = 1D-myo-inositol 1,2,6-trisphosphate + phosphate</text>
        <dbReference type="Rhea" id="RHEA:77119"/>
        <dbReference type="ChEBI" id="CHEBI:15377"/>
        <dbReference type="ChEBI" id="CHEBI:43474"/>
        <dbReference type="ChEBI" id="CHEBI:195535"/>
        <dbReference type="ChEBI" id="CHEBI:195537"/>
    </reaction>
    <physiologicalReaction direction="left-to-right" evidence="9">
        <dbReference type="Rhea" id="RHEA:77120"/>
    </physiologicalReaction>
</comment>
<reference evidence="19" key="1">
    <citation type="journal article" date="2023" name="BMC Genomics">
        <title>Chromosome-level genome assemblies of Cutaneotrichosporon spp. (Trichosporonales, Basidiomycota) reveal imbalanced evolution between nucleotide sequences and chromosome synteny.</title>
        <authorList>
            <person name="Kobayashi Y."/>
            <person name="Kayamori A."/>
            <person name="Aoki K."/>
            <person name="Shiwa Y."/>
            <person name="Matsutani M."/>
            <person name="Fujita N."/>
            <person name="Sugita T."/>
            <person name="Iwasaki W."/>
            <person name="Tanaka N."/>
            <person name="Takashima M."/>
        </authorList>
    </citation>
    <scope>NUCLEOTIDE SEQUENCE</scope>
    <source>
        <strain evidence="19">HIS019</strain>
    </source>
</reference>
<feature type="active site" description="Proton donor" evidence="16">
    <location>
        <position position="326"/>
    </location>
</feature>
<dbReference type="Pfam" id="PF00328">
    <property type="entry name" value="His_Phos_2"/>
    <property type="match status" value="1"/>
</dbReference>
<dbReference type="PIRSF" id="PIRSF000894">
    <property type="entry name" value="Acid_phosphatase"/>
    <property type="match status" value="1"/>
</dbReference>